<evidence type="ECO:0000313" key="2">
    <source>
        <dbReference type="Proteomes" id="UP000251956"/>
    </source>
</evidence>
<dbReference type="Gene3D" id="3.40.630.190">
    <property type="entry name" value="LCP protein"/>
    <property type="match status" value="1"/>
</dbReference>
<sequence length="240" mass="27302">MAATVVAILDRDNWDANTDIIVVADVSRRRLTWVPRDLWSPLIGDRINAAFAVGGGGLLLDALAQLGFTAQSAVCLRRGATEAALAGASVRVPIREPLDFWYPLTPTSRLEDGRRQVSFRPPDETLSGERLHQWIGARTMVDGQGTDFHRMRRQIVFLRALIAQDFDFRSVLKDPELARITGEDPLPLLARVGVNWRMQVHDWVDDAVIDGRMVLVPRKPKPWWRRQLRRLRDRLKGKRT</sequence>
<reference evidence="2" key="1">
    <citation type="submission" date="2018-06" db="EMBL/GenBank/DDBJ databases">
        <authorList>
            <person name="Helene L.C."/>
            <person name="Dall'Agnol R."/>
            <person name="Delamuta J.R."/>
            <person name="Hungria M."/>
        </authorList>
    </citation>
    <scope>NUCLEOTIDE SEQUENCE [LARGE SCALE GENOMIC DNA]</scope>
    <source>
        <strain evidence="2">CNPSo 3140</strain>
    </source>
</reference>
<dbReference type="EMBL" id="QMBQ01000001">
    <property type="protein sequence ID" value="RAZ79950.1"/>
    <property type="molecule type" value="Genomic_DNA"/>
</dbReference>
<evidence type="ECO:0000313" key="1">
    <source>
        <dbReference type="EMBL" id="RAZ79950.1"/>
    </source>
</evidence>
<name>A0A330GXS7_9HYPH</name>
<organism evidence="1 2">
    <name type="scientific">Mesorhizobium atlanticum</name>
    <dbReference type="NCBI Taxonomy" id="2233532"/>
    <lineage>
        <taxon>Bacteria</taxon>
        <taxon>Pseudomonadati</taxon>
        <taxon>Pseudomonadota</taxon>
        <taxon>Alphaproteobacteria</taxon>
        <taxon>Hyphomicrobiales</taxon>
        <taxon>Phyllobacteriaceae</taxon>
        <taxon>Mesorhizobium</taxon>
    </lineage>
</organism>
<protein>
    <submittedName>
        <fullName evidence="1">Uncharacterized protein</fullName>
    </submittedName>
</protein>
<proteinExistence type="predicted"/>
<dbReference type="RefSeq" id="WP_112125520.1">
    <property type="nucleotide sequence ID" value="NZ_QMBQ01000001.1"/>
</dbReference>
<dbReference type="AlphaFoldDB" id="A0A330GXS7"/>
<accession>A0A330GXS7</accession>
<dbReference type="OrthoDB" id="8072036at2"/>
<keyword evidence="2" id="KW-1185">Reference proteome</keyword>
<comment type="caution">
    <text evidence="1">The sequence shown here is derived from an EMBL/GenBank/DDBJ whole genome shotgun (WGS) entry which is preliminary data.</text>
</comment>
<dbReference type="Proteomes" id="UP000251956">
    <property type="component" value="Unassembled WGS sequence"/>
</dbReference>
<gene>
    <name evidence="1" type="ORF">DPM35_01225</name>
</gene>
<reference evidence="1 2" key="2">
    <citation type="submission" date="2018-07" db="EMBL/GenBank/DDBJ databases">
        <title>Diversity of Mesorhizobium strains in Brazil.</title>
        <authorList>
            <person name="Helene L.C.F."/>
            <person name="Dall'Agnol R."/>
            <person name="Delamuta J.R.M."/>
            <person name="Hungria M."/>
        </authorList>
    </citation>
    <scope>NUCLEOTIDE SEQUENCE [LARGE SCALE GENOMIC DNA]</scope>
    <source>
        <strain evidence="1 2">CNPSo 3140</strain>
    </source>
</reference>